<dbReference type="Pfam" id="PF03799">
    <property type="entry name" value="FtsQ_DivIB_C"/>
    <property type="match status" value="1"/>
</dbReference>
<evidence type="ECO:0000256" key="9">
    <source>
        <dbReference type="SAM" id="Phobius"/>
    </source>
</evidence>
<dbReference type="Pfam" id="PF08478">
    <property type="entry name" value="POTRA_1"/>
    <property type="match status" value="1"/>
</dbReference>
<keyword evidence="4 9" id="KW-0812">Transmembrane</keyword>
<feature type="region of interest" description="Disordered" evidence="8">
    <location>
        <begin position="1"/>
        <end position="146"/>
    </location>
</feature>
<protein>
    <submittedName>
        <fullName evidence="11">FtsQ-type POTRA domain-containing protein</fullName>
    </submittedName>
</protein>
<keyword evidence="7" id="KW-0131">Cell cycle</keyword>
<feature type="compositionally biased region" description="Polar residues" evidence="8">
    <location>
        <begin position="90"/>
        <end position="100"/>
    </location>
</feature>
<proteinExistence type="predicted"/>
<gene>
    <name evidence="11" type="ORF">D9V32_01715</name>
</gene>
<dbReference type="Gene3D" id="3.10.20.310">
    <property type="entry name" value="membrane protein fhac"/>
    <property type="match status" value="1"/>
</dbReference>
<dbReference type="PANTHER" id="PTHR37820:SF1">
    <property type="entry name" value="CELL DIVISION PROTEIN FTSQ"/>
    <property type="match status" value="1"/>
</dbReference>
<feature type="domain" description="POTRA" evidence="10">
    <location>
        <begin position="223"/>
        <end position="291"/>
    </location>
</feature>
<dbReference type="PANTHER" id="PTHR37820">
    <property type="entry name" value="CELL DIVISION PROTEIN DIVIB"/>
    <property type="match status" value="1"/>
</dbReference>
<evidence type="ECO:0000256" key="5">
    <source>
        <dbReference type="ARBA" id="ARBA00022989"/>
    </source>
</evidence>
<dbReference type="GO" id="GO:0051301">
    <property type="term" value="P:cell division"/>
    <property type="evidence" value="ECO:0007669"/>
    <property type="project" value="UniProtKB-KW"/>
</dbReference>
<reference evidence="11 12" key="1">
    <citation type="submission" date="2018-10" db="EMBL/GenBank/DDBJ databases">
        <authorList>
            <person name="Li J."/>
        </authorList>
    </citation>
    <scope>NUCLEOTIDE SEQUENCE [LARGE SCALE GENOMIC DNA]</scope>
    <source>
        <strain evidence="11 12">IF 016277</strain>
    </source>
</reference>
<evidence type="ECO:0000256" key="3">
    <source>
        <dbReference type="ARBA" id="ARBA00022618"/>
    </source>
</evidence>
<keyword evidence="2" id="KW-1003">Cell membrane</keyword>
<keyword evidence="3" id="KW-0132">Cell division</keyword>
<name>A0A3L7AEE0_9MICO</name>
<evidence type="ECO:0000313" key="12">
    <source>
        <dbReference type="Proteomes" id="UP000272503"/>
    </source>
</evidence>
<dbReference type="GO" id="GO:0005886">
    <property type="term" value="C:plasma membrane"/>
    <property type="evidence" value="ECO:0007669"/>
    <property type="project" value="TreeGrafter"/>
</dbReference>
<dbReference type="InterPro" id="IPR034746">
    <property type="entry name" value="POTRA"/>
</dbReference>
<keyword evidence="12" id="KW-1185">Reference proteome</keyword>
<feature type="transmembrane region" description="Helical" evidence="9">
    <location>
        <begin position="199"/>
        <end position="219"/>
    </location>
</feature>
<feature type="compositionally biased region" description="Low complexity" evidence="8">
    <location>
        <begin position="128"/>
        <end position="146"/>
    </location>
</feature>
<evidence type="ECO:0000256" key="4">
    <source>
        <dbReference type="ARBA" id="ARBA00022692"/>
    </source>
</evidence>
<feature type="compositionally biased region" description="Basic and acidic residues" evidence="8">
    <location>
        <begin position="45"/>
        <end position="60"/>
    </location>
</feature>
<evidence type="ECO:0000259" key="10">
    <source>
        <dbReference type="PROSITE" id="PS51779"/>
    </source>
</evidence>
<evidence type="ECO:0000256" key="2">
    <source>
        <dbReference type="ARBA" id="ARBA00022475"/>
    </source>
</evidence>
<dbReference type="Proteomes" id="UP000272503">
    <property type="component" value="Unassembled WGS sequence"/>
</dbReference>
<comment type="subcellular location">
    <subcellularLocation>
        <location evidence="1">Membrane</location>
    </subcellularLocation>
</comment>
<dbReference type="EMBL" id="RCUX01000001">
    <property type="protein sequence ID" value="RLP78068.1"/>
    <property type="molecule type" value="Genomic_DNA"/>
</dbReference>
<accession>A0A3L7AEE0</accession>
<keyword evidence="5 9" id="KW-1133">Transmembrane helix</keyword>
<dbReference type="OrthoDB" id="4793367at2"/>
<keyword evidence="6 9" id="KW-0472">Membrane</keyword>
<dbReference type="InterPro" id="IPR050487">
    <property type="entry name" value="FtsQ_DivIB"/>
</dbReference>
<evidence type="ECO:0000256" key="6">
    <source>
        <dbReference type="ARBA" id="ARBA00023136"/>
    </source>
</evidence>
<dbReference type="PROSITE" id="PS51779">
    <property type="entry name" value="POTRA"/>
    <property type="match status" value="1"/>
</dbReference>
<evidence type="ECO:0000256" key="7">
    <source>
        <dbReference type="ARBA" id="ARBA00023306"/>
    </source>
</evidence>
<evidence type="ECO:0000256" key="1">
    <source>
        <dbReference type="ARBA" id="ARBA00004370"/>
    </source>
</evidence>
<organism evidence="11 12">
    <name type="scientific">Mycetocola tolaasinivorans</name>
    <dbReference type="NCBI Taxonomy" id="76635"/>
    <lineage>
        <taxon>Bacteria</taxon>
        <taxon>Bacillati</taxon>
        <taxon>Actinomycetota</taxon>
        <taxon>Actinomycetes</taxon>
        <taxon>Micrococcales</taxon>
        <taxon>Microbacteriaceae</taxon>
        <taxon>Mycetocola</taxon>
    </lineage>
</organism>
<dbReference type="AlphaFoldDB" id="A0A3L7AEE0"/>
<evidence type="ECO:0000256" key="8">
    <source>
        <dbReference type="SAM" id="MobiDB-lite"/>
    </source>
</evidence>
<evidence type="ECO:0000313" key="11">
    <source>
        <dbReference type="EMBL" id="RLP78068.1"/>
    </source>
</evidence>
<sequence length="416" mass="43683">MKRPSGVPTPRRPEDGAGGSPRRPAEDATETPAVPRLTRPAAKPAEPEEQREPETPREADTTPAAVNADTGGGTTASDWIAQAVARARQAGSTTSAPGETTTEDLSADLAATEEIGTRSRSAAASGPSTSSRSAVTGSAAGSAADSATVGPAVSEAAFSAQPDPENAARVAREAKRERKRFERQEVRRFTVRTRRRRRAWLIAVGSVVGVALIATLLSYTPILSVRKIDVRGTDRLSGSALEHELASQLGTPFPLVDQSAIKAVLTEFPLIESYRVESSPPSTLIVRIVERTPVGVVATNAGYELVDAAGVVIDRTGERPAGYPEITADRTASMDAFRAAAAVLRSMPEELRARVSSIGATTRDDVTFGLTDSETTVLWGDAADGVIKAKLLEALMKAQPEAKRINVTSAEIGVVG</sequence>
<dbReference type="RefSeq" id="WP_121647159.1">
    <property type="nucleotide sequence ID" value="NZ_RCUX01000001.1"/>
</dbReference>
<dbReference type="InterPro" id="IPR013685">
    <property type="entry name" value="POTRA_FtsQ_type"/>
</dbReference>
<dbReference type="InterPro" id="IPR005548">
    <property type="entry name" value="Cell_div_FtsQ/DivIB_C"/>
</dbReference>
<comment type="caution">
    <text evidence="11">The sequence shown here is derived from an EMBL/GenBank/DDBJ whole genome shotgun (WGS) entry which is preliminary data.</text>
</comment>